<evidence type="ECO:0000256" key="4">
    <source>
        <dbReference type="SAM" id="MobiDB-lite"/>
    </source>
</evidence>
<dbReference type="RefSeq" id="XP_014674620.1">
    <property type="nucleotide sequence ID" value="XM_014819134.1"/>
</dbReference>
<dbReference type="Proteomes" id="UP000695022">
    <property type="component" value="Unplaced"/>
</dbReference>
<evidence type="ECO:0000313" key="5">
    <source>
        <dbReference type="Proteomes" id="UP000695022"/>
    </source>
</evidence>
<protein>
    <submittedName>
        <fullName evidence="6">Ubiquitin-associated protein 2-like</fullName>
    </submittedName>
</protein>
<evidence type="ECO:0000313" key="6">
    <source>
        <dbReference type="RefSeq" id="XP_014674620.1"/>
    </source>
</evidence>
<evidence type="ECO:0000256" key="1">
    <source>
        <dbReference type="ARBA" id="ARBA00004496"/>
    </source>
</evidence>
<evidence type="ECO:0000256" key="3">
    <source>
        <dbReference type="ARBA" id="ARBA00022553"/>
    </source>
</evidence>
<dbReference type="GeneID" id="106814781"/>
<name>A0ABM1EQZ9_PRICU</name>
<gene>
    <name evidence="6" type="primary">LOC106814781</name>
</gene>
<sequence>MSQQQQQQQHHQQQQQQPFINAALPPGYPYYYAAAAAAAASSMMPSGCTQYGAPVISASAPMVSPAANSHGAGSSAQFQKPAGYASHSYGTGYDDLTQGQDYKSSGYSAVSQSANKSAGSSSGHAGVANSCDLQMNPASAYGKVGAQVGSSEFAVEVSRVLRTDARPTTPPDGAVRSPHAAGLGVRFSSQRPSQAAGPPKIPPGKPHNITGYWAAN</sequence>
<dbReference type="PANTHER" id="PTHR16308">
    <property type="entry name" value="UBIQUITIN ASSOCIATED PROTEIN 2-LIKE/LINGERER"/>
    <property type="match status" value="1"/>
</dbReference>
<evidence type="ECO:0000256" key="2">
    <source>
        <dbReference type="ARBA" id="ARBA00022490"/>
    </source>
</evidence>
<feature type="region of interest" description="Disordered" evidence="4">
    <location>
        <begin position="188"/>
        <end position="216"/>
    </location>
</feature>
<dbReference type="InterPro" id="IPR051833">
    <property type="entry name" value="TC-DDR_regulator"/>
</dbReference>
<reference evidence="6" key="1">
    <citation type="submission" date="2025-08" db="UniProtKB">
        <authorList>
            <consortium name="RefSeq"/>
        </authorList>
    </citation>
    <scope>IDENTIFICATION</scope>
</reference>
<feature type="region of interest" description="Disordered" evidence="4">
    <location>
        <begin position="1"/>
        <end position="20"/>
    </location>
</feature>
<dbReference type="PANTHER" id="PTHR16308:SF13">
    <property type="entry name" value="PROTEIN LINGERER"/>
    <property type="match status" value="1"/>
</dbReference>
<organism evidence="5 6">
    <name type="scientific">Priapulus caudatus</name>
    <name type="common">Priapulid worm</name>
    <dbReference type="NCBI Taxonomy" id="37621"/>
    <lineage>
        <taxon>Eukaryota</taxon>
        <taxon>Metazoa</taxon>
        <taxon>Ecdysozoa</taxon>
        <taxon>Scalidophora</taxon>
        <taxon>Priapulida</taxon>
        <taxon>Priapulimorpha</taxon>
        <taxon>Priapulimorphida</taxon>
        <taxon>Priapulidae</taxon>
        <taxon>Priapulus</taxon>
    </lineage>
</organism>
<keyword evidence="5" id="KW-1185">Reference proteome</keyword>
<comment type="subcellular location">
    <subcellularLocation>
        <location evidence="1">Cytoplasm</location>
    </subcellularLocation>
</comment>
<keyword evidence="2" id="KW-0963">Cytoplasm</keyword>
<keyword evidence="3" id="KW-0597">Phosphoprotein</keyword>
<proteinExistence type="predicted"/>
<accession>A0ABM1EQZ9</accession>